<dbReference type="CDD" id="cd18914">
    <property type="entry name" value="bHLH_AtORG2_like"/>
    <property type="match status" value="1"/>
</dbReference>
<feature type="region of interest" description="Disordered" evidence="6">
    <location>
        <begin position="57"/>
        <end position="86"/>
    </location>
</feature>
<evidence type="ECO:0000256" key="1">
    <source>
        <dbReference type="ARBA" id="ARBA00004123"/>
    </source>
</evidence>
<evidence type="ECO:0000259" key="7">
    <source>
        <dbReference type="PROSITE" id="PS50888"/>
    </source>
</evidence>
<evidence type="ECO:0000313" key="9">
    <source>
        <dbReference type="Proteomes" id="UP001174677"/>
    </source>
</evidence>
<dbReference type="Pfam" id="PF00010">
    <property type="entry name" value="HLH"/>
    <property type="match status" value="1"/>
</dbReference>
<dbReference type="InterPro" id="IPR015660">
    <property type="entry name" value="MASH1/Ascl1a-like"/>
</dbReference>
<dbReference type="InterPro" id="IPR011598">
    <property type="entry name" value="bHLH_dom"/>
</dbReference>
<keyword evidence="4" id="KW-0804">Transcription</keyword>
<keyword evidence="9" id="KW-1185">Reference proteome</keyword>
<sequence length="222" mass="24961">MLALSPSMFQTYGWPLEDPIAHEQVYFSTKAEKAIITAANVNFFQSQPPEILELDHSASFTDNNGDPNTVKKLNHNASESDRRKKMNSPYSSLRFLLPAADQTKKLSIPATVSRVLKFIPELQQEVKKLVQMKEELLSKISKQGQHQQVKQRKGISTRSSLSAVSATHLSDTEVLIQISTFSIRTTPLSEILLHLLEDGYVLINSSSFQSFGGRVFYNLHLQ</sequence>
<feature type="compositionally biased region" description="Polar residues" evidence="6">
    <location>
        <begin position="58"/>
        <end position="67"/>
    </location>
</feature>
<keyword evidence="3" id="KW-0238">DNA-binding</keyword>
<comment type="subcellular location">
    <subcellularLocation>
        <location evidence="1">Nucleus</location>
    </subcellularLocation>
</comment>
<dbReference type="Gene3D" id="4.10.280.10">
    <property type="entry name" value="Helix-loop-helix DNA-binding domain"/>
    <property type="match status" value="1"/>
</dbReference>
<feature type="non-terminal residue" evidence="8">
    <location>
        <position position="222"/>
    </location>
</feature>
<reference evidence="8 9" key="1">
    <citation type="journal article" date="2023" name="Plant Biotechnol. J.">
        <title>Chromosome-level wild Hevea brasiliensis genome provides new tools for genomic-assisted breeding and valuable loci to elevate rubber yield.</title>
        <authorList>
            <person name="Cheng H."/>
            <person name="Song X."/>
            <person name="Hu Y."/>
            <person name="Wu T."/>
            <person name="Yang Q."/>
            <person name="An Z."/>
            <person name="Feng S."/>
            <person name="Deng Z."/>
            <person name="Wu W."/>
            <person name="Zeng X."/>
            <person name="Tu M."/>
            <person name="Wang X."/>
            <person name="Huang H."/>
        </authorList>
    </citation>
    <scope>NUCLEOTIDE SEQUENCE [LARGE SCALE GENOMIC DNA]</scope>
    <source>
        <strain evidence="8">MT/VB/25A 57/8</strain>
    </source>
</reference>
<name>A0ABQ9KBE7_HEVBR</name>
<dbReference type="SMART" id="SM00353">
    <property type="entry name" value="HLH"/>
    <property type="match status" value="1"/>
</dbReference>
<dbReference type="PANTHER" id="PTHR13935">
    <property type="entry name" value="ACHAETE-SCUTE TRANSCRIPTION FACTOR-RELATED"/>
    <property type="match status" value="1"/>
</dbReference>
<dbReference type="Proteomes" id="UP001174677">
    <property type="component" value="Unassembled WGS sequence"/>
</dbReference>
<accession>A0ABQ9KBE7</accession>
<keyword evidence="5" id="KW-0539">Nucleus</keyword>
<evidence type="ECO:0000256" key="5">
    <source>
        <dbReference type="ARBA" id="ARBA00023242"/>
    </source>
</evidence>
<evidence type="ECO:0000256" key="3">
    <source>
        <dbReference type="ARBA" id="ARBA00023125"/>
    </source>
</evidence>
<organism evidence="8 9">
    <name type="scientific">Hevea brasiliensis</name>
    <name type="common">Para rubber tree</name>
    <name type="synonym">Siphonia brasiliensis</name>
    <dbReference type="NCBI Taxonomy" id="3981"/>
    <lineage>
        <taxon>Eukaryota</taxon>
        <taxon>Viridiplantae</taxon>
        <taxon>Streptophyta</taxon>
        <taxon>Embryophyta</taxon>
        <taxon>Tracheophyta</taxon>
        <taxon>Spermatophyta</taxon>
        <taxon>Magnoliopsida</taxon>
        <taxon>eudicotyledons</taxon>
        <taxon>Gunneridae</taxon>
        <taxon>Pentapetalae</taxon>
        <taxon>rosids</taxon>
        <taxon>fabids</taxon>
        <taxon>Malpighiales</taxon>
        <taxon>Euphorbiaceae</taxon>
        <taxon>Crotonoideae</taxon>
        <taxon>Micrandreae</taxon>
        <taxon>Hevea</taxon>
    </lineage>
</organism>
<dbReference type="InterPro" id="IPR036638">
    <property type="entry name" value="HLH_DNA-bd_sf"/>
</dbReference>
<evidence type="ECO:0000313" key="8">
    <source>
        <dbReference type="EMBL" id="KAJ9130444.1"/>
    </source>
</evidence>
<proteinExistence type="predicted"/>
<dbReference type="PROSITE" id="PS50888">
    <property type="entry name" value="BHLH"/>
    <property type="match status" value="1"/>
</dbReference>
<dbReference type="PANTHER" id="PTHR13935:SF41">
    <property type="entry name" value="TRANSCRIPTION FACTOR ORG2-RELATED"/>
    <property type="match status" value="1"/>
</dbReference>
<feature type="domain" description="BHLH" evidence="7">
    <location>
        <begin position="70"/>
        <end position="122"/>
    </location>
</feature>
<evidence type="ECO:0000256" key="2">
    <source>
        <dbReference type="ARBA" id="ARBA00023015"/>
    </source>
</evidence>
<keyword evidence="2" id="KW-0805">Transcription regulation</keyword>
<gene>
    <name evidence="8" type="ORF">P3X46_034582</name>
</gene>
<protein>
    <recommendedName>
        <fullName evidence="7">BHLH domain-containing protein</fullName>
    </recommendedName>
</protein>
<dbReference type="EMBL" id="JARPOI010000057">
    <property type="protein sequence ID" value="KAJ9130444.1"/>
    <property type="molecule type" value="Genomic_DNA"/>
</dbReference>
<dbReference type="SUPFAM" id="SSF47459">
    <property type="entry name" value="HLH, helix-loop-helix DNA-binding domain"/>
    <property type="match status" value="1"/>
</dbReference>
<evidence type="ECO:0000256" key="6">
    <source>
        <dbReference type="SAM" id="MobiDB-lite"/>
    </source>
</evidence>
<comment type="caution">
    <text evidence="8">The sequence shown here is derived from an EMBL/GenBank/DDBJ whole genome shotgun (WGS) entry which is preliminary data.</text>
</comment>
<evidence type="ECO:0000256" key="4">
    <source>
        <dbReference type="ARBA" id="ARBA00023163"/>
    </source>
</evidence>